<evidence type="ECO:0000256" key="2">
    <source>
        <dbReference type="ARBA" id="ARBA00022748"/>
    </source>
</evidence>
<reference evidence="7 8" key="1">
    <citation type="submission" date="2019-02" db="EMBL/GenBank/DDBJ databases">
        <title>Genomic Encyclopedia of Type Strains, Phase IV (KMG-IV): sequencing the most valuable type-strain genomes for metagenomic binning, comparative biology and taxonomic classification.</title>
        <authorList>
            <person name="Goeker M."/>
        </authorList>
    </citation>
    <scope>NUCLEOTIDE SEQUENCE [LARGE SCALE GENOMIC DNA]</scope>
    <source>
        <strain evidence="7 8">DSM 18116</strain>
    </source>
</reference>
<dbReference type="GO" id="GO:0017004">
    <property type="term" value="P:cytochrome complex assembly"/>
    <property type="evidence" value="ECO:0007669"/>
    <property type="project" value="UniProtKB-KW"/>
</dbReference>
<evidence type="ECO:0000256" key="1">
    <source>
        <dbReference type="ARBA" id="ARBA00004196"/>
    </source>
</evidence>
<gene>
    <name evidence="7" type="ORF">EV199_0178</name>
</gene>
<dbReference type="Gene3D" id="3.40.30.10">
    <property type="entry name" value="Glutaredoxin"/>
    <property type="match status" value="1"/>
</dbReference>
<sequence length="399" mass="45147">MMKYIVDNKIRRTCFCSVILMLFLIPSASLRAQTGPSSMKDSATIKVKMANAGMYPMFFPYNIGDKWHFDSAYTLKDGYRIYRLWIKEPRQQRMIVRNPSMNINVPGASIPGPQPVFLLKAGATVIVEGDANDPLFLTVKSADKEINDYEKYRSVAKKMEAERWEIIKSIYKTADQKASPEQDARREAIDSSLSEWQKTFVKQHASSYAALEVFSWYYYLINNREASNTLAGFPEKVRNSVLGKTIKTELDNVGVTSEDRVIKPFKAKGLDGNMVDIAAMKGKVVLIDFWGSWCGPCRKSHPHLKAVYEKYKSKGLEIVGVAVENGTKEKQQESWKKAIAEDGITWLQVLNNRETNDIAKEYGVKVFPTKILVDKNGKIVLRSVGDGNELDEKLAELLD</sequence>
<dbReference type="InterPro" id="IPR017937">
    <property type="entry name" value="Thioredoxin_CS"/>
</dbReference>
<feature type="domain" description="Thioredoxin" evidence="6">
    <location>
        <begin position="256"/>
        <end position="399"/>
    </location>
</feature>
<evidence type="ECO:0000313" key="8">
    <source>
        <dbReference type="Proteomes" id="UP000293874"/>
    </source>
</evidence>
<dbReference type="Proteomes" id="UP000293874">
    <property type="component" value="Unassembled WGS sequence"/>
</dbReference>
<dbReference type="GO" id="GO:0016491">
    <property type="term" value="F:oxidoreductase activity"/>
    <property type="evidence" value="ECO:0007669"/>
    <property type="project" value="InterPro"/>
</dbReference>
<protein>
    <submittedName>
        <fullName evidence="7">Thiol-disulfide isomerase/thioredoxin</fullName>
    </submittedName>
</protein>
<dbReference type="PANTHER" id="PTHR42852:SF6">
    <property type="entry name" value="THIOL:DISULFIDE INTERCHANGE PROTEIN DSBE"/>
    <property type="match status" value="1"/>
</dbReference>
<evidence type="ECO:0000256" key="3">
    <source>
        <dbReference type="ARBA" id="ARBA00023157"/>
    </source>
</evidence>
<dbReference type="InterPro" id="IPR050553">
    <property type="entry name" value="Thioredoxin_ResA/DsbE_sf"/>
</dbReference>
<dbReference type="InterPro" id="IPR036249">
    <property type="entry name" value="Thioredoxin-like_sf"/>
</dbReference>
<dbReference type="PROSITE" id="PS00194">
    <property type="entry name" value="THIOREDOXIN_1"/>
    <property type="match status" value="1"/>
</dbReference>
<dbReference type="EMBL" id="SGXA01000001">
    <property type="protein sequence ID" value="RZS74334.1"/>
    <property type="molecule type" value="Genomic_DNA"/>
</dbReference>
<dbReference type="GO" id="GO:0030313">
    <property type="term" value="C:cell envelope"/>
    <property type="evidence" value="ECO:0007669"/>
    <property type="project" value="UniProtKB-SubCell"/>
</dbReference>
<dbReference type="SUPFAM" id="SSF52833">
    <property type="entry name" value="Thioredoxin-like"/>
    <property type="match status" value="1"/>
</dbReference>
<name>A0A4Q7N191_9BACT</name>
<evidence type="ECO:0000256" key="5">
    <source>
        <dbReference type="SAM" id="SignalP"/>
    </source>
</evidence>
<proteinExistence type="predicted"/>
<keyword evidence="5" id="KW-0732">Signal</keyword>
<comment type="caution">
    <text evidence="7">The sequence shown here is derived from an EMBL/GenBank/DDBJ whole genome shotgun (WGS) entry which is preliminary data.</text>
</comment>
<evidence type="ECO:0000313" key="7">
    <source>
        <dbReference type="EMBL" id="RZS74334.1"/>
    </source>
</evidence>
<dbReference type="AlphaFoldDB" id="A0A4Q7N191"/>
<dbReference type="InterPro" id="IPR013740">
    <property type="entry name" value="Redoxin"/>
</dbReference>
<feature type="chain" id="PRO_5020350513" evidence="5">
    <location>
        <begin position="33"/>
        <end position="399"/>
    </location>
</feature>
<feature type="signal peptide" evidence="5">
    <location>
        <begin position="1"/>
        <end position="32"/>
    </location>
</feature>
<comment type="subcellular location">
    <subcellularLocation>
        <location evidence="1">Cell envelope</location>
    </subcellularLocation>
</comment>
<dbReference type="PROSITE" id="PS51352">
    <property type="entry name" value="THIOREDOXIN_2"/>
    <property type="match status" value="1"/>
</dbReference>
<organism evidence="7 8">
    <name type="scientific">Pseudobacter ginsenosidimutans</name>
    <dbReference type="NCBI Taxonomy" id="661488"/>
    <lineage>
        <taxon>Bacteria</taxon>
        <taxon>Pseudomonadati</taxon>
        <taxon>Bacteroidota</taxon>
        <taxon>Chitinophagia</taxon>
        <taxon>Chitinophagales</taxon>
        <taxon>Chitinophagaceae</taxon>
        <taxon>Pseudobacter</taxon>
    </lineage>
</organism>
<evidence type="ECO:0000256" key="4">
    <source>
        <dbReference type="ARBA" id="ARBA00023284"/>
    </source>
</evidence>
<evidence type="ECO:0000259" key="6">
    <source>
        <dbReference type="PROSITE" id="PS51352"/>
    </source>
</evidence>
<keyword evidence="8" id="KW-1185">Reference proteome</keyword>
<keyword evidence="2" id="KW-0201">Cytochrome c-type biogenesis</keyword>
<keyword evidence="7" id="KW-0413">Isomerase</keyword>
<dbReference type="PANTHER" id="PTHR42852">
    <property type="entry name" value="THIOL:DISULFIDE INTERCHANGE PROTEIN DSBE"/>
    <property type="match status" value="1"/>
</dbReference>
<dbReference type="Pfam" id="PF08534">
    <property type="entry name" value="Redoxin"/>
    <property type="match status" value="1"/>
</dbReference>
<accession>A0A4Q7N191</accession>
<dbReference type="CDD" id="cd02966">
    <property type="entry name" value="TlpA_like_family"/>
    <property type="match status" value="1"/>
</dbReference>
<keyword evidence="4" id="KW-0676">Redox-active center</keyword>
<keyword evidence="3" id="KW-1015">Disulfide bond</keyword>
<dbReference type="InterPro" id="IPR013766">
    <property type="entry name" value="Thioredoxin_domain"/>
</dbReference>
<dbReference type="GO" id="GO:0016853">
    <property type="term" value="F:isomerase activity"/>
    <property type="evidence" value="ECO:0007669"/>
    <property type="project" value="UniProtKB-KW"/>
</dbReference>